<evidence type="ECO:0000259" key="2">
    <source>
        <dbReference type="Pfam" id="PF04773"/>
    </source>
</evidence>
<dbReference type="Gene3D" id="2.60.120.1440">
    <property type="match status" value="1"/>
</dbReference>
<dbReference type="OrthoDB" id="9798846at2"/>
<accession>A0A5C6UDS4</accession>
<dbReference type="InterPro" id="IPR006860">
    <property type="entry name" value="FecR"/>
</dbReference>
<dbReference type="Pfam" id="PF04773">
    <property type="entry name" value="FecR"/>
    <property type="match status" value="1"/>
</dbReference>
<evidence type="ECO:0000256" key="1">
    <source>
        <dbReference type="SAM" id="Phobius"/>
    </source>
</evidence>
<name>A0A5C6UDS4_9SPHN</name>
<gene>
    <name evidence="3" type="ORF">FSB78_06055</name>
</gene>
<dbReference type="InterPro" id="IPR012373">
    <property type="entry name" value="Ferrdict_sens_TM"/>
</dbReference>
<proteinExistence type="predicted"/>
<feature type="transmembrane region" description="Helical" evidence="1">
    <location>
        <begin position="97"/>
        <end position="116"/>
    </location>
</feature>
<dbReference type="AlphaFoldDB" id="A0A5C6UDS4"/>
<protein>
    <submittedName>
        <fullName evidence="3">DUF4974 domain-containing protein</fullName>
    </submittedName>
</protein>
<dbReference type="Gene3D" id="3.55.50.30">
    <property type="match status" value="1"/>
</dbReference>
<comment type="caution">
    <text evidence="3">The sequence shown here is derived from an EMBL/GenBank/DDBJ whole genome shotgun (WGS) entry which is preliminary data.</text>
</comment>
<evidence type="ECO:0000313" key="3">
    <source>
        <dbReference type="EMBL" id="TXC70550.1"/>
    </source>
</evidence>
<dbReference type="RefSeq" id="WP_147080857.1">
    <property type="nucleotide sequence ID" value="NZ_VOQR01000001.1"/>
</dbReference>
<evidence type="ECO:0000313" key="4">
    <source>
        <dbReference type="Proteomes" id="UP000321250"/>
    </source>
</evidence>
<dbReference type="PIRSF" id="PIRSF018266">
    <property type="entry name" value="FecR"/>
    <property type="match status" value="1"/>
</dbReference>
<organism evidence="3 4">
    <name type="scientific">Sphingomonas ginsenosidivorax</name>
    <dbReference type="NCBI Taxonomy" id="862135"/>
    <lineage>
        <taxon>Bacteria</taxon>
        <taxon>Pseudomonadati</taxon>
        <taxon>Pseudomonadota</taxon>
        <taxon>Alphaproteobacteria</taxon>
        <taxon>Sphingomonadales</taxon>
        <taxon>Sphingomonadaceae</taxon>
        <taxon>Sphingomonas</taxon>
    </lineage>
</organism>
<keyword evidence="1" id="KW-0472">Membrane</keyword>
<keyword evidence="4" id="KW-1185">Reference proteome</keyword>
<dbReference type="EMBL" id="VOQR01000001">
    <property type="protein sequence ID" value="TXC70550.1"/>
    <property type="molecule type" value="Genomic_DNA"/>
</dbReference>
<dbReference type="PANTHER" id="PTHR30273:SF2">
    <property type="entry name" value="PROTEIN FECR"/>
    <property type="match status" value="1"/>
</dbReference>
<reference evidence="3 4" key="1">
    <citation type="journal article" date="2013" name="Antonie Van Leeuwenhoek">
        <title>Sphingomonas ginsenosidivorax sp. nov., with the ability to transform ginsenosides.</title>
        <authorList>
            <person name="Jin X.F."/>
            <person name="Kim J.K."/>
            <person name="Liu Q.M."/>
            <person name="Kang M.S."/>
            <person name="He D."/>
            <person name="Jin F.X."/>
            <person name="Kim S.C."/>
            <person name="Im W.T."/>
        </authorList>
    </citation>
    <scope>NUCLEOTIDE SEQUENCE [LARGE SCALE GENOMIC DNA]</scope>
    <source>
        <strain evidence="3 4">KHI67</strain>
    </source>
</reference>
<sequence length="357" mass="38846">MTGNAWSLAALRTLTPAEAAARWIATEDRDPSLFAQWLADSEDNREAWRKAQMVWGIFDEAEGDAMIAAMARAARQAGPDAPSDAILEPANDRTWRLHLAAAAAVLVVAISLVFALQSRWQVGRAPSVIAATDRGDPLARFGKPDYTTGAGQMSMIELSDGTRVTLAPDSALDLAYGDGRRDLRLLQGRAYFDVAHDTARPFTVEAANRRVTALGTRFEVDMMPGGLRVVLAQGSVSVSRAPGGKMDQPVMQLRPGQAFVAVGNTPGTVSTTNVERDLAWHEGFLSFDDRPLPEVIERLNRSTRAQIVIRDPKVAAMRVTAQFRTGNVERFGRALALALPVRVVARGADRYEIVRSR</sequence>
<dbReference type="Proteomes" id="UP000321250">
    <property type="component" value="Unassembled WGS sequence"/>
</dbReference>
<keyword evidence="1" id="KW-1133">Transmembrane helix</keyword>
<dbReference type="GO" id="GO:0016989">
    <property type="term" value="F:sigma factor antagonist activity"/>
    <property type="evidence" value="ECO:0007669"/>
    <property type="project" value="TreeGrafter"/>
</dbReference>
<dbReference type="PANTHER" id="PTHR30273">
    <property type="entry name" value="PERIPLASMIC SIGNAL SENSOR AND SIGMA FACTOR ACTIVATOR FECR-RELATED"/>
    <property type="match status" value="1"/>
</dbReference>
<keyword evidence="1" id="KW-0812">Transmembrane</keyword>
<feature type="domain" description="FecR protein" evidence="2">
    <location>
        <begin position="145"/>
        <end position="236"/>
    </location>
</feature>